<protein>
    <submittedName>
        <fullName evidence="1">Jg14675 protein</fullName>
    </submittedName>
</protein>
<reference evidence="1" key="1">
    <citation type="submission" date="2022-03" db="EMBL/GenBank/DDBJ databases">
        <authorList>
            <person name="Lindestad O."/>
        </authorList>
    </citation>
    <scope>NUCLEOTIDE SEQUENCE</scope>
</reference>
<proteinExistence type="predicted"/>
<sequence length="76" mass="8296">MFVAAARARSGVCAGERASRGLAPLSDGLSTAASRRHPVCRGRRRCRSVRILVRPRPFLASHNLMNRPRSRSGNLA</sequence>
<name>A0A8S4RDR4_9NEOP</name>
<dbReference type="AlphaFoldDB" id="A0A8S4RDR4"/>
<keyword evidence="2" id="KW-1185">Reference proteome</keyword>
<organism evidence="1 2">
    <name type="scientific">Pararge aegeria aegeria</name>
    <dbReference type="NCBI Taxonomy" id="348720"/>
    <lineage>
        <taxon>Eukaryota</taxon>
        <taxon>Metazoa</taxon>
        <taxon>Ecdysozoa</taxon>
        <taxon>Arthropoda</taxon>
        <taxon>Hexapoda</taxon>
        <taxon>Insecta</taxon>
        <taxon>Pterygota</taxon>
        <taxon>Neoptera</taxon>
        <taxon>Endopterygota</taxon>
        <taxon>Lepidoptera</taxon>
        <taxon>Glossata</taxon>
        <taxon>Ditrysia</taxon>
        <taxon>Papilionoidea</taxon>
        <taxon>Nymphalidae</taxon>
        <taxon>Satyrinae</taxon>
        <taxon>Satyrini</taxon>
        <taxon>Parargina</taxon>
        <taxon>Pararge</taxon>
    </lineage>
</organism>
<evidence type="ECO:0000313" key="2">
    <source>
        <dbReference type="Proteomes" id="UP000838756"/>
    </source>
</evidence>
<dbReference type="EMBL" id="CAKXAJ010025014">
    <property type="protein sequence ID" value="CAH2233917.1"/>
    <property type="molecule type" value="Genomic_DNA"/>
</dbReference>
<dbReference type="OrthoDB" id="10435324at2759"/>
<gene>
    <name evidence="1" type="primary">jg14675</name>
    <name evidence="1" type="ORF">PAEG_LOCUS11835</name>
</gene>
<comment type="caution">
    <text evidence="1">The sequence shown here is derived from an EMBL/GenBank/DDBJ whole genome shotgun (WGS) entry which is preliminary data.</text>
</comment>
<accession>A0A8S4RDR4</accession>
<evidence type="ECO:0000313" key="1">
    <source>
        <dbReference type="EMBL" id="CAH2233917.1"/>
    </source>
</evidence>
<dbReference type="Proteomes" id="UP000838756">
    <property type="component" value="Unassembled WGS sequence"/>
</dbReference>